<feature type="domain" description="Plant heme peroxidase family profile" evidence="13">
    <location>
        <begin position="1"/>
        <end position="145"/>
    </location>
</feature>
<feature type="binding site" description="axial binding residue" evidence="10">
    <location>
        <position position="19"/>
    </location>
    <ligand>
        <name>heme b</name>
        <dbReference type="ChEBI" id="CHEBI:60344"/>
    </ligand>
    <ligandPart>
        <name>Fe</name>
        <dbReference type="ChEBI" id="CHEBI:18248"/>
    </ligandPart>
</feature>
<accession>A0AAW2JVG3</accession>
<evidence type="ECO:0000313" key="14">
    <source>
        <dbReference type="EMBL" id="KAL0297685.1"/>
    </source>
</evidence>
<dbReference type="GO" id="GO:0006979">
    <property type="term" value="P:response to oxidative stress"/>
    <property type="evidence" value="ECO:0007669"/>
    <property type="project" value="InterPro"/>
</dbReference>
<evidence type="ECO:0000256" key="8">
    <source>
        <dbReference type="ARBA" id="ARBA00023004"/>
    </source>
</evidence>
<keyword evidence="6 10" id="KW-0106">Calcium</keyword>
<dbReference type="Gene3D" id="1.10.420.10">
    <property type="entry name" value="Peroxidase, domain 2"/>
    <property type="match status" value="1"/>
</dbReference>
<protein>
    <recommendedName>
        <fullName evidence="2">peroxidase</fullName>
        <ecNumber evidence="2">1.11.1.7</ecNumber>
    </recommendedName>
</protein>
<evidence type="ECO:0000256" key="11">
    <source>
        <dbReference type="PIRSR" id="PIRSR600823-5"/>
    </source>
</evidence>
<evidence type="ECO:0000256" key="5">
    <source>
        <dbReference type="ARBA" id="ARBA00022723"/>
    </source>
</evidence>
<dbReference type="PRINTS" id="PR00458">
    <property type="entry name" value="PEROXIDASE"/>
</dbReference>
<evidence type="ECO:0000256" key="4">
    <source>
        <dbReference type="ARBA" id="ARBA00022617"/>
    </source>
</evidence>
<dbReference type="GO" id="GO:0046872">
    <property type="term" value="F:metal ion binding"/>
    <property type="evidence" value="ECO:0007669"/>
    <property type="project" value="UniProtKB-KW"/>
</dbReference>
<dbReference type="Pfam" id="PF00141">
    <property type="entry name" value="peroxidase"/>
    <property type="match status" value="1"/>
</dbReference>
<comment type="cofactor">
    <cofactor evidence="10">
        <name>Ca(2+)</name>
        <dbReference type="ChEBI" id="CHEBI:29108"/>
    </cofactor>
    <text evidence="10">Binds 2 calcium ions per subunit.</text>
</comment>
<keyword evidence="7" id="KW-0560">Oxidoreductase</keyword>
<feature type="disulfide bond" evidence="11">
    <location>
        <begin position="26"/>
        <end position="58"/>
    </location>
</feature>
<keyword evidence="9 11" id="KW-1015">Disulfide bond</keyword>
<dbReference type="SUPFAM" id="SSF48113">
    <property type="entry name" value="Heme-dependent peroxidases"/>
    <property type="match status" value="1"/>
</dbReference>
<evidence type="ECO:0000256" key="6">
    <source>
        <dbReference type="ARBA" id="ARBA00022837"/>
    </source>
</evidence>
<sequence>MFGQRGFTPQQMVALSGAHTLGTTRCSSFKNRLTNFDSTHDMDPSMDTQFARTLSKTCSVGDSAEQPFDTTRNIFDKNYFNALQRKAGVLFSDQTLFAKCPNQRNSERVCNEPGHVLLRFPAGHGENGSHGCQRGFKRRSQKYLSGHQLIVSTIYMFSLHA</sequence>
<keyword evidence="8 10" id="KW-0408">Iron</keyword>
<comment type="catalytic activity">
    <reaction evidence="1">
        <text>2 a phenolic donor + H2O2 = 2 a phenolic radical donor + 2 H2O</text>
        <dbReference type="Rhea" id="RHEA:56136"/>
        <dbReference type="ChEBI" id="CHEBI:15377"/>
        <dbReference type="ChEBI" id="CHEBI:16240"/>
        <dbReference type="ChEBI" id="CHEBI:139520"/>
        <dbReference type="ChEBI" id="CHEBI:139521"/>
        <dbReference type="EC" id="1.11.1.7"/>
    </reaction>
</comment>
<evidence type="ECO:0000256" key="12">
    <source>
        <dbReference type="RuleBase" id="RU004241"/>
    </source>
</evidence>
<dbReference type="GO" id="GO:0020037">
    <property type="term" value="F:heme binding"/>
    <property type="evidence" value="ECO:0007669"/>
    <property type="project" value="InterPro"/>
</dbReference>
<keyword evidence="4" id="KW-0349">Heme</keyword>
<comment type="cofactor">
    <cofactor evidence="10">
        <name>heme b</name>
        <dbReference type="ChEBI" id="CHEBI:60344"/>
    </cofactor>
    <text evidence="10">Binds 1 heme b (iron(II)-protoporphyrin IX) group per subunit.</text>
</comment>
<dbReference type="InterPro" id="IPR000823">
    <property type="entry name" value="Peroxidase_pln"/>
</dbReference>
<dbReference type="InterPro" id="IPR010255">
    <property type="entry name" value="Haem_peroxidase_sf"/>
</dbReference>
<feature type="binding site" evidence="10">
    <location>
        <position position="69"/>
    </location>
    <ligand>
        <name>Ca(2+)</name>
        <dbReference type="ChEBI" id="CHEBI:29108"/>
        <label>2</label>
    </ligand>
</feature>
<feature type="binding site" evidence="10">
    <location>
        <position position="76"/>
    </location>
    <ligand>
        <name>Ca(2+)</name>
        <dbReference type="ChEBI" id="CHEBI:29108"/>
        <label>2</label>
    </ligand>
</feature>
<evidence type="ECO:0000256" key="9">
    <source>
        <dbReference type="ARBA" id="ARBA00023157"/>
    </source>
</evidence>
<keyword evidence="5 10" id="KW-0479">Metal-binding</keyword>
<dbReference type="PROSITE" id="PS50873">
    <property type="entry name" value="PEROXIDASE_4"/>
    <property type="match status" value="1"/>
</dbReference>
<dbReference type="PANTHER" id="PTHR31517">
    <property type="match status" value="1"/>
</dbReference>
<reference evidence="14" key="1">
    <citation type="submission" date="2020-06" db="EMBL/GenBank/DDBJ databases">
        <authorList>
            <person name="Li T."/>
            <person name="Hu X."/>
            <person name="Zhang T."/>
            <person name="Song X."/>
            <person name="Zhang H."/>
            <person name="Dai N."/>
            <person name="Sheng W."/>
            <person name="Hou X."/>
            <person name="Wei L."/>
        </authorList>
    </citation>
    <scope>NUCLEOTIDE SEQUENCE</scope>
    <source>
        <strain evidence="14">G02</strain>
        <tissue evidence="14">Leaf</tissue>
    </source>
</reference>
<reference evidence="14" key="2">
    <citation type="journal article" date="2024" name="Plant">
        <title>Genomic evolution and insights into agronomic trait innovations of Sesamum species.</title>
        <authorList>
            <person name="Miao H."/>
            <person name="Wang L."/>
            <person name="Qu L."/>
            <person name="Liu H."/>
            <person name="Sun Y."/>
            <person name="Le M."/>
            <person name="Wang Q."/>
            <person name="Wei S."/>
            <person name="Zheng Y."/>
            <person name="Lin W."/>
            <person name="Duan Y."/>
            <person name="Cao H."/>
            <person name="Xiong S."/>
            <person name="Wang X."/>
            <person name="Wei L."/>
            <person name="Li C."/>
            <person name="Ma Q."/>
            <person name="Ju M."/>
            <person name="Zhao R."/>
            <person name="Li G."/>
            <person name="Mu C."/>
            <person name="Tian Q."/>
            <person name="Mei H."/>
            <person name="Zhang T."/>
            <person name="Gao T."/>
            <person name="Zhang H."/>
        </authorList>
    </citation>
    <scope>NUCLEOTIDE SEQUENCE</scope>
    <source>
        <strain evidence="14">G02</strain>
    </source>
</reference>
<evidence type="ECO:0000256" key="10">
    <source>
        <dbReference type="PIRSR" id="PIRSR600823-3"/>
    </source>
</evidence>
<feature type="binding site" evidence="10">
    <location>
        <position position="71"/>
    </location>
    <ligand>
        <name>Ca(2+)</name>
        <dbReference type="ChEBI" id="CHEBI:29108"/>
        <label>2</label>
    </ligand>
</feature>
<proteinExistence type="inferred from homology"/>
<dbReference type="FunFam" id="1.10.420.10:FF:000001">
    <property type="entry name" value="Peroxidase"/>
    <property type="match status" value="1"/>
</dbReference>
<feature type="binding site" evidence="10">
    <location>
        <position position="20"/>
    </location>
    <ligand>
        <name>Ca(2+)</name>
        <dbReference type="ChEBI" id="CHEBI:29108"/>
        <label>2</label>
    </ligand>
</feature>
<evidence type="ECO:0000256" key="1">
    <source>
        <dbReference type="ARBA" id="ARBA00000189"/>
    </source>
</evidence>
<evidence type="ECO:0000259" key="13">
    <source>
        <dbReference type="PROSITE" id="PS50873"/>
    </source>
</evidence>
<keyword evidence="3 14" id="KW-0575">Peroxidase</keyword>
<dbReference type="EMBL" id="JACGWJ010000032">
    <property type="protein sequence ID" value="KAL0297685.1"/>
    <property type="molecule type" value="Genomic_DNA"/>
</dbReference>
<dbReference type="PRINTS" id="PR00461">
    <property type="entry name" value="PLPEROXIDASE"/>
</dbReference>
<dbReference type="GO" id="GO:0140825">
    <property type="term" value="F:lactoperoxidase activity"/>
    <property type="evidence" value="ECO:0007669"/>
    <property type="project" value="UniProtKB-EC"/>
</dbReference>
<name>A0AAW2JVG3_SESRA</name>
<dbReference type="EC" id="1.11.1.7" evidence="2"/>
<comment type="similarity">
    <text evidence="12">Belongs to the peroxidase family.</text>
</comment>
<evidence type="ECO:0000256" key="2">
    <source>
        <dbReference type="ARBA" id="ARBA00012313"/>
    </source>
</evidence>
<dbReference type="AlphaFoldDB" id="A0AAW2JVG3"/>
<evidence type="ECO:0000256" key="7">
    <source>
        <dbReference type="ARBA" id="ARBA00023002"/>
    </source>
</evidence>
<comment type="caution">
    <text evidence="14">The sequence shown here is derived from an EMBL/GenBank/DDBJ whole genome shotgun (WGS) entry which is preliminary data.</text>
</comment>
<evidence type="ECO:0000256" key="3">
    <source>
        <dbReference type="ARBA" id="ARBA00022559"/>
    </source>
</evidence>
<gene>
    <name evidence="14" type="ORF">Sradi_6820600</name>
</gene>
<dbReference type="InterPro" id="IPR002016">
    <property type="entry name" value="Haem_peroxidase"/>
</dbReference>
<organism evidence="14">
    <name type="scientific">Sesamum radiatum</name>
    <name type="common">Black benniseed</name>
    <dbReference type="NCBI Taxonomy" id="300843"/>
    <lineage>
        <taxon>Eukaryota</taxon>
        <taxon>Viridiplantae</taxon>
        <taxon>Streptophyta</taxon>
        <taxon>Embryophyta</taxon>
        <taxon>Tracheophyta</taxon>
        <taxon>Spermatophyta</taxon>
        <taxon>Magnoliopsida</taxon>
        <taxon>eudicotyledons</taxon>
        <taxon>Gunneridae</taxon>
        <taxon>Pentapetalae</taxon>
        <taxon>asterids</taxon>
        <taxon>lamiids</taxon>
        <taxon>Lamiales</taxon>
        <taxon>Pedaliaceae</taxon>
        <taxon>Sesamum</taxon>
    </lineage>
</organism>
<dbReference type="PANTHER" id="PTHR31517:SF51">
    <property type="entry name" value="PEROXIDASE 55"/>
    <property type="match status" value="1"/>
</dbReference>